<gene>
    <name evidence="1" type="ORF">PMYSY11_4502</name>
</gene>
<proteinExistence type="predicted"/>
<accession>A0A653EB48</accession>
<reference evidence="1" key="1">
    <citation type="submission" date="2019-02" db="EMBL/GenBank/DDBJ databases">
        <authorList>
            <consortium name="Genoscope - CEA"/>
            <person name="William W."/>
        </authorList>
    </citation>
    <scope>NUCLEOTIDE SEQUENCE [LARGE SCALE GENOMIC DNA]</scope>
    <source>
        <strain evidence="1">YSy11</strain>
    </source>
</reference>
<dbReference type="AlphaFoldDB" id="A0A653EB48"/>
<dbReference type="Pfam" id="PF08907">
    <property type="entry name" value="DUF1853"/>
    <property type="match status" value="1"/>
</dbReference>
<evidence type="ECO:0000313" key="1">
    <source>
        <dbReference type="EMBL" id="VEV99545.1"/>
    </source>
</evidence>
<name>A0A653EB48_9PSED</name>
<organism evidence="1">
    <name type="scientific">Pseudomonas marincola</name>
    <dbReference type="NCBI Taxonomy" id="437900"/>
    <lineage>
        <taxon>Bacteria</taxon>
        <taxon>Pseudomonadati</taxon>
        <taxon>Pseudomonadota</taxon>
        <taxon>Gammaproteobacteria</taxon>
        <taxon>Pseudomonadales</taxon>
        <taxon>Pseudomonadaceae</taxon>
        <taxon>Pseudomonas</taxon>
    </lineage>
</organism>
<dbReference type="InterPro" id="IPR015003">
    <property type="entry name" value="DUF1853"/>
</dbReference>
<sequence>MGERRSARQTCDAKQSARSRMCQMGAGRPNCNRNMHIKRLKRYARWMNPFENLLDLPMRLQQPAVRDLAWVIIAPPLLQTAPWPQRHPLQASRWLSAPEQLADWLLQLDQQPDALRHWLAERSVRRLGLYYERLWQFALNAAPDVEVLAANLPIRQRGHTLGELDLLLRDAEGVHHLELAIKLYLGADAEQGESPAHWLGPGSHDRLDIKLDHLCNHQLPLSSREEARGALDELQINTLNAAMWVSGYLFYPWPQPCSSPTDVNAQHLKGIWLHQCQWADFLRTQGDACWQVLPRHNWLAPARISDADHWSREQLHIWFATLGPHENAQLLVRTERSACGDWLEKQRLFIVCDDWPNTQGAAAH</sequence>
<protein>
    <submittedName>
        <fullName evidence="1">Cobalt chelatase</fullName>
    </submittedName>
</protein>
<dbReference type="EMBL" id="LR215729">
    <property type="protein sequence ID" value="VEV99545.1"/>
    <property type="molecule type" value="Genomic_DNA"/>
</dbReference>